<dbReference type="Proteomes" id="UP000005413">
    <property type="component" value="Unassembled WGS sequence"/>
</dbReference>
<dbReference type="PANTHER" id="PTHR43415:SF6">
    <property type="entry name" value="SPERMIDINE N(1)-ACETYLTRANSFERASE"/>
    <property type="match status" value="1"/>
</dbReference>
<dbReference type="OrthoDB" id="2417302at2"/>
<dbReference type="PROSITE" id="PS51186">
    <property type="entry name" value="GNAT"/>
    <property type="match status" value="1"/>
</dbReference>
<comment type="caution">
    <text evidence="2">The sequence shown here is derived from an EMBL/GenBank/DDBJ whole genome shotgun (WGS) entry which is preliminary data.</text>
</comment>
<organism evidence="2 3">
    <name type="scientific">Staphylococcus simiae CCM 7213 = CCUG 51256</name>
    <dbReference type="NCBI Taxonomy" id="911238"/>
    <lineage>
        <taxon>Bacteria</taxon>
        <taxon>Bacillati</taxon>
        <taxon>Bacillota</taxon>
        <taxon>Bacilli</taxon>
        <taxon>Bacillales</taxon>
        <taxon>Staphylococcaceae</taxon>
        <taxon>Staphylococcus</taxon>
    </lineage>
</organism>
<proteinExistence type="predicted"/>
<dbReference type="PANTHER" id="PTHR43415">
    <property type="entry name" value="SPERMIDINE N(1)-ACETYLTRANSFERASE"/>
    <property type="match status" value="1"/>
</dbReference>
<reference evidence="2 3" key="1">
    <citation type="journal article" date="2012" name="BMC Genomics">
        <title>Comparative genomic analysis of the genus Staphylococcus including Staphylococcus aureus and its newly described sister species Staphylococcus simiae.</title>
        <authorList>
            <person name="Suzuki H."/>
            <person name="Lefebure T."/>
            <person name="Pavinski Bitar P."/>
            <person name="Stanhope M.J."/>
        </authorList>
    </citation>
    <scope>NUCLEOTIDE SEQUENCE [LARGE SCALE GENOMIC DNA]</scope>
    <source>
        <strain evidence="2 3">CCM 7213</strain>
    </source>
</reference>
<dbReference type="InterPro" id="IPR000182">
    <property type="entry name" value="GNAT_dom"/>
</dbReference>
<feature type="domain" description="N-acetyltransferase" evidence="1">
    <location>
        <begin position="150"/>
        <end position="295"/>
    </location>
</feature>
<accession>G5JFL8</accession>
<dbReference type="SUPFAM" id="SSF55729">
    <property type="entry name" value="Acyl-CoA N-acyltransferases (Nat)"/>
    <property type="match status" value="1"/>
</dbReference>
<keyword evidence="2" id="KW-0808">Transferase</keyword>
<dbReference type="AlphaFoldDB" id="G5JFL8"/>
<sequence>MNIVQLHDKRQIKLFIEHSNYESTSYLYKLPQQYKDIDTMIDRSIQSPGVFAYQLANDIKVLILSFAYAKDKYKVIGPFVSKDFKLTEAIFKDLFTAMTQSQPDDAVFNFSFEQGIQQYKHLMKAIQSSYNFTDYYLETHSPLEQQTHQPNIIPYHKGFYRAFNKLHHSTFKYNALSAREIVDNLDDDHRLFLFVSEGLLKGYLYLEVNTQPSLAEIKYFSSHSDYRLKGIAFDLLSFALSFAFDHFTIRKVYFKIRNKNNKLIERFNQLGFQINYEYVKFKFESRNVKEEHPLLT</sequence>
<dbReference type="Gene3D" id="3.40.630.30">
    <property type="match status" value="1"/>
</dbReference>
<protein>
    <submittedName>
        <fullName evidence="2">Acetyltransferase</fullName>
    </submittedName>
</protein>
<dbReference type="RefSeq" id="WP_002461798.1">
    <property type="nucleotide sequence ID" value="NZ_AEUN01000020.1"/>
</dbReference>
<dbReference type="PATRIC" id="fig|911238.3.peg.212"/>
<name>G5JFL8_9STAP</name>
<dbReference type="CDD" id="cd04301">
    <property type="entry name" value="NAT_SF"/>
    <property type="match status" value="1"/>
</dbReference>
<evidence type="ECO:0000313" key="3">
    <source>
        <dbReference type="Proteomes" id="UP000005413"/>
    </source>
</evidence>
<dbReference type="GO" id="GO:0004145">
    <property type="term" value="F:diamine N-acetyltransferase activity"/>
    <property type="evidence" value="ECO:0007669"/>
    <property type="project" value="TreeGrafter"/>
</dbReference>
<dbReference type="EMBL" id="AEUN01000020">
    <property type="protein sequence ID" value="EHJ09008.1"/>
    <property type="molecule type" value="Genomic_DNA"/>
</dbReference>
<dbReference type="Pfam" id="PF00583">
    <property type="entry name" value="Acetyltransf_1"/>
    <property type="match status" value="1"/>
</dbReference>
<gene>
    <name evidence="2" type="ORF">SS7213T_01151</name>
</gene>
<evidence type="ECO:0000313" key="2">
    <source>
        <dbReference type="EMBL" id="EHJ09008.1"/>
    </source>
</evidence>
<dbReference type="InterPro" id="IPR016181">
    <property type="entry name" value="Acyl_CoA_acyltransferase"/>
</dbReference>
<evidence type="ECO:0000259" key="1">
    <source>
        <dbReference type="PROSITE" id="PS51186"/>
    </source>
</evidence>
<keyword evidence="3" id="KW-1185">Reference proteome</keyword>